<comment type="similarity">
    <text evidence="1 18">Belongs to the ApbE family.</text>
</comment>
<proteinExistence type="inferred from homology"/>
<evidence type="ECO:0000256" key="15">
    <source>
        <dbReference type="ARBA" id="ARBA00031306"/>
    </source>
</evidence>
<keyword evidence="7 18" id="KW-0808">Transferase</keyword>
<evidence type="ECO:0000256" key="1">
    <source>
        <dbReference type="ARBA" id="ARBA00008282"/>
    </source>
</evidence>
<feature type="binding site" evidence="19">
    <location>
        <position position="308"/>
    </location>
    <ligand>
        <name>Mg(2+)</name>
        <dbReference type="ChEBI" id="CHEBI:18420"/>
    </ligand>
</feature>
<dbReference type="RefSeq" id="WP_083690789.1">
    <property type="nucleotide sequence ID" value="NZ_FTMP01000002.1"/>
</dbReference>
<dbReference type="SUPFAM" id="SSF143631">
    <property type="entry name" value="ApbE-like"/>
    <property type="match status" value="1"/>
</dbReference>
<keyword evidence="4" id="KW-1003">Cell membrane</keyword>
<dbReference type="EC" id="2.7.1.180" evidence="2 18"/>
<evidence type="ECO:0000256" key="8">
    <source>
        <dbReference type="ARBA" id="ARBA00022723"/>
    </source>
</evidence>
<evidence type="ECO:0000256" key="6">
    <source>
        <dbReference type="ARBA" id="ARBA00022630"/>
    </source>
</evidence>
<dbReference type="Proteomes" id="UP000185841">
    <property type="component" value="Unassembled WGS sequence"/>
</dbReference>
<keyword evidence="14 20" id="KW-0449">Lipoprotein</keyword>
<protein>
    <recommendedName>
        <fullName evidence="3 18">FAD:protein FMN transferase</fullName>
        <ecNumber evidence="2 18">2.7.1.180</ecNumber>
    </recommendedName>
    <alternativeName>
        <fullName evidence="15 18">Flavin transferase</fullName>
    </alternativeName>
</protein>
<keyword evidence="5" id="KW-0997">Cell inner membrane</keyword>
<dbReference type="InterPro" id="IPR003374">
    <property type="entry name" value="ApbE-like_sf"/>
</dbReference>
<evidence type="ECO:0000256" key="17">
    <source>
        <dbReference type="ARBA" id="ARBA00060485"/>
    </source>
</evidence>
<keyword evidence="9" id="KW-0732">Signal</keyword>
<evidence type="ECO:0000256" key="2">
    <source>
        <dbReference type="ARBA" id="ARBA00011955"/>
    </source>
</evidence>
<reference evidence="20 21" key="1">
    <citation type="submission" date="2017-01" db="EMBL/GenBank/DDBJ databases">
        <authorList>
            <person name="Mah S.A."/>
            <person name="Swanson W.J."/>
            <person name="Moy G.W."/>
            <person name="Vacquier V.D."/>
        </authorList>
    </citation>
    <scope>NUCLEOTIDE SEQUENCE [LARGE SCALE GENOMIC DNA]</scope>
    <source>
        <strain evidence="20 21">RU36E</strain>
    </source>
</reference>
<dbReference type="Pfam" id="PF02424">
    <property type="entry name" value="ApbE"/>
    <property type="match status" value="1"/>
</dbReference>
<dbReference type="InterPro" id="IPR024932">
    <property type="entry name" value="ApbE"/>
</dbReference>
<evidence type="ECO:0000256" key="16">
    <source>
        <dbReference type="ARBA" id="ARBA00048540"/>
    </source>
</evidence>
<dbReference type="EMBL" id="FTMP01000002">
    <property type="protein sequence ID" value="SIQ08821.1"/>
    <property type="molecule type" value="Genomic_DNA"/>
</dbReference>
<evidence type="ECO:0000256" key="9">
    <source>
        <dbReference type="ARBA" id="ARBA00022729"/>
    </source>
</evidence>
<dbReference type="PANTHER" id="PTHR30040:SF2">
    <property type="entry name" value="FAD:PROTEIN FMN TRANSFERASE"/>
    <property type="match status" value="1"/>
</dbReference>
<evidence type="ECO:0000256" key="10">
    <source>
        <dbReference type="ARBA" id="ARBA00022827"/>
    </source>
</evidence>
<evidence type="ECO:0000256" key="18">
    <source>
        <dbReference type="PIRNR" id="PIRNR006268"/>
    </source>
</evidence>
<feature type="binding site" evidence="19">
    <location>
        <position position="194"/>
    </location>
    <ligand>
        <name>Mg(2+)</name>
        <dbReference type="ChEBI" id="CHEBI:18420"/>
    </ligand>
</feature>
<feature type="binding site" evidence="19">
    <location>
        <position position="312"/>
    </location>
    <ligand>
        <name>Mg(2+)</name>
        <dbReference type="ChEBI" id="CHEBI:18420"/>
    </ligand>
</feature>
<comment type="cofactor">
    <cofactor evidence="19">
        <name>Mg(2+)</name>
        <dbReference type="ChEBI" id="CHEBI:18420"/>
    </cofactor>
    <cofactor evidence="19">
        <name>Mn(2+)</name>
        <dbReference type="ChEBI" id="CHEBI:29035"/>
    </cofactor>
    <text evidence="19">Magnesium. Can also use manganese.</text>
</comment>
<sequence>MYCSYTAVPARWLRPNTLRSLRHSSQVCPAICLLLASVLLAGCSEKIEEFGGPTMGSHYSLKYVAGEGTPEPAALKADVEALLAEVDQQMSTWRADSDLSEFNRLPAGSCRVMPAPVLELVRFGERLSADSDGAFDLTLEPLLDLWGFGPQSRGERVPTAEEIAEVRQRTGHHHLRIDGDQLCKDAAVQLDLNSIAAGYTVDRIAARLVEQGVRSYLLDVTGEIRAAGRKPDGSAWRIAIEAPRDDQRVAQKVIALDGLGVSTSGDYRNYFERDGKRYSHTLDPQTGAPISHRLAAVTVVDAQTLRADGLSTLLMVLGPERGLAFAEQAQVAAFFVTRTDQGFATRATPAFERLFGAGETP</sequence>
<evidence type="ECO:0000313" key="21">
    <source>
        <dbReference type="Proteomes" id="UP000185841"/>
    </source>
</evidence>
<keyword evidence="10 18" id="KW-0274">FAD</keyword>
<comment type="catalytic activity">
    <reaction evidence="16 18">
        <text>L-threonyl-[protein] + FAD = FMN-L-threonyl-[protein] + AMP + H(+)</text>
        <dbReference type="Rhea" id="RHEA:36847"/>
        <dbReference type="Rhea" id="RHEA-COMP:11060"/>
        <dbReference type="Rhea" id="RHEA-COMP:11061"/>
        <dbReference type="ChEBI" id="CHEBI:15378"/>
        <dbReference type="ChEBI" id="CHEBI:30013"/>
        <dbReference type="ChEBI" id="CHEBI:57692"/>
        <dbReference type="ChEBI" id="CHEBI:74257"/>
        <dbReference type="ChEBI" id="CHEBI:456215"/>
        <dbReference type="EC" id="2.7.1.180"/>
    </reaction>
</comment>
<keyword evidence="13" id="KW-0564">Palmitate</keyword>
<dbReference type="FunFam" id="3.10.520.10:FF:000001">
    <property type="entry name" value="FAD:protein FMN transferase"/>
    <property type="match status" value="1"/>
</dbReference>
<comment type="subcellular location">
    <subcellularLocation>
        <location evidence="17">Cell inner membrane</location>
        <topology evidence="17">Lipid-anchor</topology>
        <orientation evidence="17">Periplasmic side</orientation>
    </subcellularLocation>
</comment>
<name>A0A1N6PWV9_AQUAC</name>
<dbReference type="GO" id="GO:0016740">
    <property type="term" value="F:transferase activity"/>
    <property type="evidence" value="ECO:0007669"/>
    <property type="project" value="UniProtKB-UniRule"/>
</dbReference>
<evidence type="ECO:0000256" key="11">
    <source>
        <dbReference type="ARBA" id="ARBA00022842"/>
    </source>
</evidence>
<evidence type="ECO:0000256" key="3">
    <source>
        <dbReference type="ARBA" id="ARBA00016337"/>
    </source>
</evidence>
<dbReference type="PIRSF" id="PIRSF006268">
    <property type="entry name" value="ApbE"/>
    <property type="match status" value="1"/>
</dbReference>
<evidence type="ECO:0000256" key="4">
    <source>
        <dbReference type="ARBA" id="ARBA00022475"/>
    </source>
</evidence>
<dbReference type="AlphaFoldDB" id="A0A1N6PWV9"/>
<evidence type="ECO:0000256" key="7">
    <source>
        <dbReference type="ARBA" id="ARBA00022679"/>
    </source>
</evidence>
<organism evidence="20 21">
    <name type="scientific">Aquipseudomonas alcaligenes</name>
    <name type="common">Pseudomonas alcaligenes</name>
    <dbReference type="NCBI Taxonomy" id="43263"/>
    <lineage>
        <taxon>Bacteria</taxon>
        <taxon>Pseudomonadati</taxon>
        <taxon>Pseudomonadota</taxon>
        <taxon>Gammaproteobacteria</taxon>
        <taxon>Pseudomonadales</taxon>
        <taxon>Pseudomonadaceae</taxon>
        <taxon>Aquipseudomonas</taxon>
    </lineage>
</organism>
<dbReference type="GO" id="GO:0005886">
    <property type="term" value="C:plasma membrane"/>
    <property type="evidence" value="ECO:0007669"/>
    <property type="project" value="UniProtKB-SubCell"/>
</dbReference>
<evidence type="ECO:0000256" key="14">
    <source>
        <dbReference type="ARBA" id="ARBA00023288"/>
    </source>
</evidence>
<accession>A0A1N6PWV9</accession>
<dbReference type="PANTHER" id="PTHR30040">
    <property type="entry name" value="THIAMINE BIOSYNTHESIS LIPOPROTEIN APBE"/>
    <property type="match status" value="1"/>
</dbReference>
<gene>
    <name evidence="20" type="ORF">SAMN05878282_10249</name>
</gene>
<evidence type="ECO:0000256" key="12">
    <source>
        <dbReference type="ARBA" id="ARBA00023136"/>
    </source>
</evidence>
<keyword evidence="12" id="KW-0472">Membrane</keyword>
<evidence type="ECO:0000256" key="19">
    <source>
        <dbReference type="PIRSR" id="PIRSR006268-2"/>
    </source>
</evidence>
<keyword evidence="6 18" id="KW-0285">Flavoprotein</keyword>
<dbReference type="Gene3D" id="3.10.520.10">
    <property type="entry name" value="ApbE-like domains"/>
    <property type="match status" value="1"/>
</dbReference>
<evidence type="ECO:0000256" key="13">
    <source>
        <dbReference type="ARBA" id="ARBA00023139"/>
    </source>
</evidence>
<evidence type="ECO:0000256" key="5">
    <source>
        <dbReference type="ARBA" id="ARBA00022519"/>
    </source>
</evidence>
<keyword evidence="11 18" id="KW-0460">Magnesium</keyword>
<dbReference type="GO" id="GO:0046872">
    <property type="term" value="F:metal ion binding"/>
    <property type="evidence" value="ECO:0007669"/>
    <property type="project" value="UniProtKB-UniRule"/>
</dbReference>
<evidence type="ECO:0000313" key="20">
    <source>
        <dbReference type="EMBL" id="SIQ08821.1"/>
    </source>
</evidence>
<keyword evidence="8 18" id="KW-0479">Metal-binding</keyword>